<gene>
    <name evidence="5" type="ORF">GCM10009105_33430</name>
</gene>
<comment type="similarity">
    <text evidence="1">Belongs to the ParD antitoxin family.</text>
</comment>
<dbReference type="EMBL" id="BAAAEU010000024">
    <property type="protein sequence ID" value="GAA0722328.1"/>
    <property type="molecule type" value="Genomic_DNA"/>
</dbReference>
<dbReference type="InterPro" id="IPR038296">
    <property type="entry name" value="ParD_sf"/>
</dbReference>
<evidence type="ECO:0000256" key="1">
    <source>
        <dbReference type="ARBA" id="ARBA00008580"/>
    </source>
</evidence>
<proteinExistence type="inferred from homology"/>
<name>A0ABN1IWA4_9GAMM</name>
<dbReference type="Proteomes" id="UP001501523">
    <property type="component" value="Unassembled WGS sequence"/>
</dbReference>
<comment type="caution">
    <text evidence="5">The sequence shown here is derived from an EMBL/GenBank/DDBJ whole genome shotgun (WGS) entry which is preliminary data.</text>
</comment>
<accession>A0ABN1IWA4</accession>
<dbReference type="Pfam" id="PF03693">
    <property type="entry name" value="ParD_antitoxin"/>
    <property type="match status" value="1"/>
</dbReference>
<dbReference type="InterPro" id="IPR022789">
    <property type="entry name" value="ParD"/>
</dbReference>
<sequence length="86" mass="9239">MPTSVALGEHFENFVKRKLAEGQYNNASEVVRAGLRLLEDAEAEKALRLKALRAAVKAGLDSGAGHDADAVFDRLEAKYQAANARG</sequence>
<evidence type="ECO:0000256" key="3">
    <source>
        <dbReference type="ARBA" id="ARBA00022649"/>
    </source>
</evidence>
<dbReference type="NCBIfam" id="TIGR02606">
    <property type="entry name" value="antidote_CC2985"/>
    <property type="match status" value="1"/>
</dbReference>
<evidence type="ECO:0000313" key="5">
    <source>
        <dbReference type="EMBL" id="GAA0722328.1"/>
    </source>
</evidence>
<keyword evidence="6" id="KW-1185">Reference proteome</keyword>
<reference evidence="5 6" key="1">
    <citation type="journal article" date="2019" name="Int. J. Syst. Evol. Microbiol.">
        <title>The Global Catalogue of Microorganisms (GCM) 10K type strain sequencing project: providing services to taxonomists for standard genome sequencing and annotation.</title>
        <authorList>
            <consortium name="The Broad Institute Genomics Platform"/>
            <consortium name="The Broad Institute Genome Sequencing Center for Infectious Disease"/>
            <person name="Wu L."/>
            <person name="Ma J."/>
        </authorList>
    </citation>
    <scope>NUCLEOTIDE SEQUENCE [LARGE SCALE GENOMIC DNA]</scope>
    <source>
        <strain evidence="5 6">JCM 15421</strain>
    </source>
</reference>
<evidence type="ECO:0000313" key="6">
    <source>
        <dbReference type="Proteomes" id="UP001501523"/>
    </source>
</evidence>
<organism evidence="5 6">
    <name type="scientific">Dokdonella soli</name>
    <dbReference type="NCBI Taxonomy" id="529810"/>
    <lineage>
        <taxon>Bacteria</taxon>
        <taxon>Pseudomonadati</taxon>
        <taxon>Pseudomonadota</taxon>
        <taxon>Gammaproteobacteria</taxon>
        <taxon>Lysobacterales</taxon>
        <taxon>Rhodanobacteraceae</taxon>
        <taxon>Dokdonella</taxon>
    </lineage>
</organism>
<dbReference type="PANTHER" id="PTHR36582:SF2">
    <property type="entry name" value="ANTITOXIN PARD"/>
    <property type="match status" value="1"/>
</dbReference>
<dbReference type="InterPro" id="IPR010985">
    <property type="entry name" value="Ribbon_hlx_hlx"/>
</dbReference>
<dbReference type="PANTHER" id="PTHR36582">
    <property type="entry name" value="ANTITOXIN PARD"/>
    <property type="match status" value="1"/>
</dbReference>
<evidence type="ECO:0000256" key="2">
    <source>
        <dbReference type="ARBA" id="ARBA00017940"/>
    </source>
</evidence>
<dbReference type="RefSeq" id="WP_343793215.1">
    <property type="nucleotide sequence ID" value="NZ_BAAAEU010000024.1"/>
</dbReference>
<comment type="function">
    <text evidence="4">Antitoxin component of a type II toxin-antitoxin (TA) system. Neutralizes the effect of toxin ParE.</text>
</comment>
<dbReference type="Gene3D" id="6.10.10.120">
    <property type="entry name" value="Antitoxin ParD1-like"/>
    <property type="match status" value="1"/>
</dbReference>
<keyword evidence="3" id="KW-1277">Toxin-antitoxin system</keyword>
<dbReference type="SUPFAM" id="SSF47598">
    <property type="entry name" value="Ribbon-helix-helix"/>
    <property type="match status" value="1"/>
</dbReference>
<protein>
    <recommendedName>
        <fullName evidence="2">Antitoxin ParD</fullName>
    </recommendedName>
</protein>
<evidence type="ECO:0000256" key="4">
    <source>
        <dbReference type="ARBA" id="ARBA00037106"/>
    </source>
</evidence>